<protein>
    <submittedName>
        <fullName evidence="2">Histone deacetylase HDAC2</fullName>
        <ecNumber evidence="2">3.5.1.98</ecNumber>
    </submittedName>
</protein>
<accession>A0A086QH70</accession>
<name>A0A086QH70_TOXGO</name>
<evidence type="ECO:0000313" key="3">
    <source>
        <dbReference type="Proteomes" id="UP000028840"/>
    </source>
</evidence>
<dbReference type="GO" id="GO:0141221">
    <property type="term" value="F:histone deacetylase activity, hydrolytic mechanism"/>
    <property type="evidence" value="ECO:0007669"/>
    <property type="project" value="UniProtKB-EC"/>
</dbReference>
<reference evidence="2 3" key="2">
    <citation type="journal article" date="2015" name="Eukaryot. Cell">
        <title>Genetic mapping reveals that sinefungin resistance in Toxoplasma gondii is controlled by a putative amino acid transporter locus that can be used as a negative selectable marker.</title>
        <authorList>
            <person name="Behnke M.S."/>
            <person name="Khan A."/>
            <person name="Sibley L.D."/>
        </authorList>
    </citation>
    <scope>NUCLEOTIDE SEQUENCE [LARGE SCALE GENOMIC DNA]</scope>
    <source>
        <strain evidence="2 3">VAND</strain>
    </source>
</reference>
<feature type="compositionally biased region" description="Basic and acidic residues" evidence="1">
    <location>
        <begin position="66"/>
        <end position="79"/>
    </location>
</feature>
<organism evidence="2 3">
    <name type="scientific">Toxoplasma gondii VAND</name>
    <dbReference type="NCBI Taxonomy" id="933077"/>
    <lineage>
        <taxon>Eukaryota</taxon>
        <taxon>Sar</taxon>
        <taxon>Alveolata</taxon>
        <taxon>Apicomplexa</taxon>
        <taxon>Conoidasida</taxon>
        <taxon>Coccidia</taxon>
        <taxon>Eucoccidiorida</taxon>
        <taxon>Eimeriorina</taxon>
        <taxon>Sarcocystidae</taxon>
        <taxon>Toxoplasma</taxon>
    </lineage>
</organism>
<gene>
    <name evidence="2" type="ORF">TGVAND_249620B</name>
</gene>
<evidence type="ECO:0000313" key="2">
    <source>
        <dbReference type="EMBL" id="KFH11952.1"/>
    </source>
</evidence>
<keyword evidence="2" id="KW-0378">Hydrolase</keyword>
<feature type="region of interest" description="Disordered" evidence="1">
    <location>
        <begin position="49"/>
        <end position="79"/>
    </location>
</feature>
<dbReference type="EMBL" id="AEYJ02000207">
    <property type="protein sequence ID" value="KFH11952.1"/>
    <property type="molecule type" value="Genomic_DNA"/>
</dbReference>
<dbReference type="EC" id="3.5.1.98" evidence="2"/>
<comment type="caution">
    <text evidence="2">The sequence shown here is derived from an EMBL/GenBank/DDBJ whole genome shotgun (WGS) entry which is preliminary data.</text>
</comment>
<sequence>MDAQSIGEKRTKGRFGGPCVFPLFLCSDYFLDDSVMDKSDQIRALLADEEEEKAMDSSGDAEDADGAGRFEEISNRNRG</sequence>
<dbReference type="AlphaFoldDB" id="A0A086QH70"/>
<feature type="compositionally biased region" description="Acidic residues" evidence="1">
    <location>
        <begin position="49"/>
        <end position="65"/>
    </location>
</feature>
<evidence type="ECO:0000256" key="1">
    <source>
        <dbReference type="SAM" id="MobiDB-lite"/>
    </source>
</evidence>
<proteinExistence type="predicted"/>
<reference evidence="2 3" key="1">
    <citation type="submission" date="2014-08" db="EMBL/GenBank/DDBJ databases">
        <authorList>
            <person name="Sibley D."/>
            <person name="Venepally P."/>
            <person name="Karamycheva S."/>
            <person name="Hadjithomas M."/>
            <person name="Khan A."/>
            <person name="Brunk B."/>
            <person name="Roos D."/>
            <person name="Caler E."/>
            <person name="Lorenzi H."/>
        </authorList>
    </citation>
    <scope>NUCLEOTIDE SEQUENCE [LARGE SCALE GENOMIC DNA]</scope>
    <source>
        <strain evidence="2 3">VAND</strain>
    </source>
</reference>
<dbReference type="Proteomes" id="UP000028840">
    <property type="component" value="Unassembled WGS sequence"/>
</dbReference>
<dbReference type="VEuPathDB" id="ToxoDB:TGVAND_249620B"/>